<organism evidence="13 14">
    <name type="scientific">Candidatus Accumulibacter adjunctus</name>
    <dbReference type="NCBI Taxonomy" id="1454001"/>
    <lineage>
        <taxon>Bacteria</taxon>
        <taxon>Pseudomonadati</taxon>
        <taxon>Pseudomonadota</taxon>
        <taxon>Betaproteobacteria</taxon>
        <taxon>Candidatus Accumulibacter</taxon>
    </lineage>
</organism>
<dbReference type="AlphaFoldDB" id="A0A011MIF4"/>
<dbReference type="GO" id="GO:0016491">
    <property type="term" value="F:oxidoreductase activity"/>
    <property type="evidence" value="ECO:0007669"/>
    <property type="project" value="UniProtKB-KW"/>
</dbReference>
<dbReference type="InterPro" id="IPR014349">
    <property type="entry name" value="Rieske_Fe-S_prot"/>
</dbReference>
<evidence type="ECO:0000256" key="2">
    <source>
        <dbReference type="ARBA" id="ARBA00022692"/>
    </source>
</evidence>
<keyword evidence="10" id="KW-0249">Electron transport</keyword>
<feature type="domain" description="Rieske" evidence="12">
    <location>
        <begin position="106"/>
        <end position="177"/>
    </location>
</feature>
<reference evidence="13" key="1">
    <citation type="submission" date="2014-02" db="EMBL/GenBank/DDBJ databases">
        <title>Expanding our view of genomic diversity in Candidatus Accumulibacter clades.</title>
        <authorList>
            <person name="Skennerton C.T."/>
            <person name="Barr J.J."/>
            <person name="Slater F.R."/>
            <person name="Bond P.L."/>
            <person name="Tyson G.W."/>
        </authorList>
    </citation>
    <scope>NUCLEOTIDE SEQUENCE [LARGE SCALE GENOMIC DNA]</scope>
</reference>
<keyword evidence="14" id="KW-1185">Reference proteome</keyword>
<comment type="caution">
    <text evidence="13">The sequence shown here is derived from an EMBL/GenBank/DDBJ whole genome shotgun (WGS) entry which is preliminary data.</text>
</comment>
<dbReference type="EMBL" id="JFAX01000001">
    <property type="protein sequence ID" value="EXI69718.1"/>
    <property type="molecule type" value="Genomic_DNA"/>
</dbReference>
<dbReference type="InterPro" id="IPR006317">
    <property type="entry name" value="Ubiquinol_cyt_c_Rdtase_Fe-S-su"/>
</dbReference>
<evidence type="ECO:0000256" key="8">
    <source>
        <dbReference type="ARBA" id="ARBA00023136"/>
    </source>
</evidence>
<comment type="cofactor">
    <cofactor evidence="10">
        <name>[2Fe-2S] cluster</name>
        <dbReference type="ChEBI" id="CHEBI:190135"/>
    </cofactor>
    <text evidence="10">Binds 1 [2Fe-2S] cluster per subunit.</text>
</comment>
<dbReference type="GO" id="GO:0008121">
    <property type="term" value="F:quinol-cytochrome-c reductase activity"/>
    <property type="evidence" value="ECO:0007669"/>
    <property type="project" value="UniProtKB-EC"/>
</dbReference>
<evidence type="ECO:0000313" key="13">
    <source>
        <dbReference type="EMBL" id="EXI69718.1"/>
    </source>
</evidence>
<keyword evidence="10" id="KW-0813">Transport</keyword>
<dbReference type="InterPro" id="IPR036922">
    <property type="entry name" value="Rieske_2Fe-2S_sf"/>
</dbReference>
<evidence type="ECO:0000256" key="1">
    <source>
        <dbReference type="ARBA" id="ARBA00004167"/>
    </source>
</evidence>
<keyword evidence="6" id="KW-0408">Iron</keyword>
<dbReference type="STRING" id="1454001.AW08_00211"/>
<accession>A0A011MIF4</accession>
<evidence type="ECO:0000313" key="14">
    <source>
        <dbReference type="Proteomes" id="UP000020218"/>
    </source>
</evidence>
<dbReference type="InterPro" id="IPR005805">
    <property type="entry name" value="Rieske_Fe-S_prot_C"/>
</dbReference>
<dbReference type="NCBIfam" id="TIGR01416">
    <property type="entry name" value="Rieske_proteo"/>
    <property type="match status" value="1"/>
</dbReference>
<evidence type="ECO:0000256" key="3">
    <source>
        <dbReference type="ARBA" id="ARBA00022714"/>
    </source>
</evidence>
<protein>
    <recommendedName>
        <fullName evidence="10">Ubiquinol-cytochrome c reductase iron-sulfur subunit</fullName>
        <ecNumber evidence="10">7.1.1.8</ecNumber>
    </recommendedName>
</protein>
<dbReference type="Gene3D" id="2.102.10.10">
    <property type="entry name" value="Rieske [2Fe-2S] iron-sulphur domain"/>
    <property type="match status" value="1"/>
</dbReference>
<dbReference type="EC" id="7.1.1.8" evidence="10"/>
<proteinExistence type="predicted"/>
<comment type="subcellular location">
    <subcellularLocation>
        <location evidence="1">Membrane</location>
        <topology evidence="1">Single-pass membrane protein</topology>
    </subcellularLocation>
</comment>
<keyword evidence="9" id="KW-1015">Disulfide bond</keyword>
<keyword evidence="2" id="KW-0812">Transmembrane</keyword>
<dbReference type="CDD" id="cd03470">
    <property type="entry name" value="Rieske_cytochrome_bc1"/>
    <property type="match status" value="1"/>
</dbReference>
<keyword evidence="8" id="KW-0472">Membrane</keyword>
<dbReference type="InterPro" id="IPR017941">
    <property type="entry name" value="Rieske_2Fe-2S"/>
</dbReference>
<dbReference type="GO" id="GO:0051537">
    <property type="term" value="F:2 iron, 2 sulfur cluster binding"/>
    <property type="evidence" value="ECO:0007669"/>
    <property type="project" value="UniProtKB-KW"/>
</dbReference>
<evidence type="ECO:0000256" key="4">
    <source>
        <dbReference type="ARBA" id="ARBA00022723"/>
    </source>
</evidence>
<comment type="catalytic activity">
    <reaction evidence="10">
        <text>a quinol + 2 Fe(III)-[cytochrome c](out) = a quinone + 2 Fe(II)-[cytochrome c](out) + 2 H(+)(out)</text>
        <dbReference type="Rhea" id="RHEA:11484"/>
        <dbReference type="Rhea" id="RHEA-COMP:10350"/>
        <dbReference type="Rhea" id="RHEA-COMP:14399"/>
        <dbReference type="ChEBI" id="CHEBI:15378"/>
        <dbReference type="ChEBI" id="CHEBI:24646"/>
        <dbReference type="ChEBI" id="CHEBI:29033"/>
        <dbReference type="ChEBI" id="CHEBI:29034"/>
        <dbReference type="ChEBI" id="CHEBI:132124"/>
        <dbReference type="EC" id="7.1.1.8"/>
    </reaction>
</comment>
<keyword evidence="4" id="KW-0479">Metal-binding</keyword>
<sequence length="181" mass="19824">MSHESSGDPQRRRLQVVAGICVLGAGLGIGRYLSERPRPPTGTPLLADFSDLLPGKLRVLDWQGRTLWILRRNPDEVAALAKNETLLLDAGSEHSLQPENCRNRHRSLRPDVLVAIGQCTHQACTPQLRRPDGDGPDFLCPCHSSRFDLAGRVYRGGPAPANLVIPVHRLQGEHQVVVGEA</sequence>
<comment type="subunit">
    <text evidence="11">The main subunits of complex b-c1 are: cytochrome b, cytochrome c1 and the Rieske protein.</text>
</comment>
<dbReference type="GO" id="GO:0046872">
    <property type="term" value="F:metal ion binding"/>
    <property type="evidence" value="ECO:0007669"/>
    <property type="project" value="UniProtKB-KW"/>
</dbReference>
<dbReference type="SUPFAM" id="SSF50022">
    <property type="entry name" value="ISP domain"/>
    <property type="match status" value="1"/>
</dbReference>
<evidence type="ECO:0000256" key="10">
    <source>
        <dbReference type="RuleBase" id="RU004494"/>
    </source>
</evidence>
<dbReference type="GO" id="GO:0016020">
    <property type="term" value="C:membrane"/>
    <property type="evidence" value="ECO:0007669"/>
    <property type="project" value="UniProtKB-SubCell"/>
</dbReference>
<evidence type="ECO:0000256" key="11">
    <source>
        <dbReference type="RuleBase" id="RU004497"/>
    </source>
</evidence>
<dbReference type="Pfam" id="PF00355">
    <property type="entry name" value="Rieske"/>
    <property type="match status" value="1"/>
</dbReference>
<comment type="miscellaneous">
    <text evidence="10">The Rieske protein is a high potential 2Fe-2S protein.</text>
</comment>
<keyword evidence="3" id="KW-0001">2Fe-2S</keyword>
<evidence type="ECO:0000256" key="5">
    <source>
        <dbReference type="ARBA" id="ARBA00022989"/>
    </source>
</evidence>
<dbReference type="PATRIC" id="fig|1454001.3.peg.45"/>
<evidence type="ECO:0000256" key="7">
    <source>
        <dbReference type="ARBA" id="ARBA00023014"/>
    </source>
</evidence>
<evidence type="ECO:0000256" key="6">
    <source>
        <dbReference type="ARBA" id="ARBA00023004"/>
    </source>
</evidence>
<dbReference type="Proteomes" id="UP000020218">
    <property type="component" value="Unassembled WGS sequence"/>
</dbReference>
<keyword evidence="5" id="KW-1133">Transmembrane helix</keyword>
<dbReference type="PROSITE" id="PS51296">
    <property type="entry name" value="RIESKE"/>
    <property type="match status" value="1"/>
</dbReference>
<gene>
    <name evidence="13" type="primary">petA_1</name>
    <name evidence="13" type="ORF">AW08_00211</name>
</gene>
<keyword evidence="7" id="KW-0411">Iron-sulfur</keyword>
<evidence type="ECO:0000256" key="9">
    <source>
        <dbReference type="ARBA" id="ARBA00023157"/>
    </source>
</evidence>
<dbReference type="PANTHER" id="PTHR10134">
    <property type="entry name" value="CYTOCHROME B-C1 COMPLEX SUBUNIT RIESKE, MITOCHONDRIAL"/>
    <property type="match status" value="1"/>
</dbReference>
<evidence type="ECO:0000259" key="12">
    <source>
        <dbReference type="PROSITE" id="PS51296"/>
    </source>
</evidence>
<keyword evidence="13" id="KW-0560">Oxidoreductase</keyword>
<name>A0A011MIF4_9PROT</name>
<dbReference type="PRINTS" id="PR00162">
    <property type="entry name" value="RIESKE"/>
</dbReference>